<evidence type="ECO:0000313" key="2">
    <source>
        <dbReference type="EMBL" id="MFC3041222.1"/>
    </source>
</evidence>
<dbReference type="EMBL" id="JBHRSA010000046">
    <property type="protein sequence ID" value="MFC3041222.1"/>
    <property type="molecule type" value="Genomic_DNA"/>
</dbReference>
<accession>A0ABV7CY04</accession>
<comment type="caution">
    <text evidence="2">The sequence shown here is derived from an EMBL/GenBank/DDBJ whole genome shotgun (WGS) entry which is preliminary data.</text>
</comment>
<sequence length="40" mass="4631">MRKSSGRARNRQENEEIFRTCAESAGEWDISRTREESAGE</sequence>
<feature type="region of interest" description="Disordered" evidence="1">
    <location>
        <begin position="1"/>
        <end position="40"/>
    </location>
</feature>
<protein>
    <submittedName>
        <fullName evidence="2">Uncharacterized protein</fullName>
    </submittedName>
</protein>
<name>A0ABV7CY04_9BACI</name>
<proteinExistence type="predicted"/>
<organism evidence="2 3">
    <name type="scientific">Virgibacillus xinjiangensis</name>
    <dbReference type="NCBI Taxonomy" id="393090"/>
    <lineage>
        <taxon>Bacteria</taxon>
        <taxon>Bacillati</taxon>
        <taxon>Bacillota</taxon>
        <taxon>Bacilli</taxon>
        <taxon>Bacillales</taxon>
        <taxon>Bacillaceae</taxon>
        <taxon>Virgibacillus</taxon>
    </lineage>
</organism>
<dbReference type="RefSeq" id="WP_390273456.1">
    <property type="nucleotide sequence ID" value="NZ_JBHRSA010000046.1"/>
</dbReference>
<dbReference type="Proteomes" id="UP001595279">
    <property type="component" value="Unassembled WGS sequence"/>
</dbReference>
<evidence type="ECO:0000313" key="3">
    <source>
        <dbReference type="Proteomes" id="UP001595279"/>
    </source>
</evidence>
<reference evidence="3" key="1">
    <citation type="journal article" date="2019" name="Int. J. Syst. Evol. Microbiol.">
        <title>The Global Catalogue of Microorganisms (GCM) 10K type strain sequencing project: providing services to taxonomists for standard genome sequencing and annotation.</title>
        <authorList>
            <consortium name="The Broad Institute Genomics Platform"/>
            <consortium name="The Broad Institute Genome Sequencing Center for Infectious Disease"/>
            <person name="Wu L."/>
            <person name="Ma J."/>
        </authorList>
    </citation>
    <scope>NUCLEOTIDE SEQUENCE [LARGE SCALE GENOMIC DNA]</scope>
    <source>
        <strain evidence="3">KCTC 13128</strain>
    </source>
</reference>
<gene>
    <name evidence="2" type="ORF">ACFOGI_13315</name>
</gene>
<keyword evidence="3" id="KW-1185">Reference proteome</keyword>
<feature type="compositionally biased region" description="Basic and acidic residues" evidence="1">
    <location>
        <begin position="29"/>
        <end position="40"/>
    </location>
</feature>
<evidence type="ECO:0000256" key="1">
    <source>
        <dbReference type="SAM" id="MobiDB-lite"/>
    </source>
</evidence>